<evidence type="ECO:0000313" key="1">
    <source>
        <dbReference type="EMBL" id="MPM18226.1"/>
    </source>
</evidence>
<protein>
    <submittedName>
        <fullName evidence="1">Uncharacterized protein</fullName>
    </submittedName>
</protein>
<dbReference type="AlphaFoldDB" id="A0A644XPU9"/>
<gene>
    <name evidence="1" type="ORF">SDC9_64632</name>
</gene>
<organism evidence="1">
    <name type="scientific">bioreactor metagenome</name>
    <dbReference type="NCBI Taxonomy" id="1076179"/>
    <lineage>
        <taxon>unclassified sequences</taxon>
        <taxon>metagenomes</taxon>
        <taxon>ecological metagenomes</taxon>
    </lineage>
</organism>
<sequence length="193" mass="22125">MNIMPLFPERLQDFCAPAPRPGEYLLERRFAEIYAAARGIPLKYDELLEEIRQWCEASGIGGHGGSVSFSGRRGGREYRGTATRFRDELSILIHAEGEGRRRYRIPGLWSDYSWLVLYQEPLSGEWRSWPGAAKEPSAMERDRTTEEKAGEGFDWVCRRRIISRVRLFRGECLVKEYFARPEKTGAGEPPGPP</sequence>
<accession>A0A644XPU9</accession>
<reference evidence="1" key="1">
    <citation type="submission" date="2019-08" db="EMBL/GenBank/DDBJ databases">
        <authorList>
            <person name="Kucharzyk K."/>
            <person name="Murdoch R.W."/>
            <person name="Higgins S."/>
            <person name="Loffler F."/>
        </authorList>
    </citation>
    <scope>NUCLEOTIDE SEQUENCE</scope>
</reference>
<dbReference type="EMBL" id="VSSQ01002943">
    <property type="protein sequence ID" value="MPM18226.1"/>
    <property type="molecule type" value="Genomic_DNA"/>
</dbReference>
<proteinExistence type="predicted"/>
<comment type="caution">
    <text evidence="1">The sequence shown here is derived from an EMBL/GenBank/DDBJ whole genome shotgun (WGS) entry which is preliminary data.</text>
</comment>
<name>A0A644XPU9_9ZZZZ</name>